<dbReference type="EMBL" id="AE017340">
    <property type="protein sequence ID" value="AAV81490.1"/>
    <property type="molecule type" value="Genomic_DNA"/>
</dbReference>
<dbReference type="eggNOG" id="ENOG502ZP9G">
    <property type="taxonomic scope" value="Bacteria"/>
</dbReference>
<organism evidence="1 2">
    <name type="scientific">Idiomarina loihiensis (strain ATCC BAA-735 / DSM 15497 / L2-TR)</name>
    <dbReference type="NCBI Taxonomy" id="283942"/>
    <lineage>
        <taxon>Bacteria</taxon>
        <taxon>Pseudomonadati</taxon>
        <taxon>Pseudomonadota</taxon>
        <taxon>Gammaproteobacteria</taxon>
        <taxon>Alteromonadales</taxon>
        <taxon>Idiomarinaceae</taxon>
        <taxon>Idiomarina</taxon>
    </lineage>
</organism>
<protein>
    <submittedName>
        <fullName evidence="1">Uncharacterized protein</fullName>
    </submittedName>
</protein>
<proteinExistence type="predicted"/>
<dbReference type="HOGENOM" id="CLU_210299_0_0_6"/>
<dbReference type="KEGG" id="ilo:IL0649"/>
<gene>
    <name evidence="1" type="ordered locus">IL0649</name>
</gene>
<dbReference type="AlphaFoldDB" id="Q5R099"/>
<evidence type="ECO:0000313" key="1">
    <source>
        <dbReference type="EMBL" id="AAV81490.1"/>
    </source>
</evidence>
<dbReference type="RefSeq" id="WP_011233902.1">
    <property type="nucleotide sequence ID" value="NC_006512.1"/>
</dbReference>
<dbReference type="Proteomes" id="UP000001171">
    <property type="component" value="Chromosome"/>
</dbReference>
<sequence>MSTASFDRSFDIQDSKSAVRLNEDLQSPRSVKVAKRDYANDDNKGVLLLKQRFSGSQQR</sequence>
<dbReference type="GeneID" id="41335800"/>
<dbReference type="STRING" id="283942.IL0649"/>
<keyword evidence="2" id="KW-1185">Reference proteome</keyword>
<reference evidence="1 2" key="1">
    <citation type="journal article" date="2004" name="Proc. Natl. Acad. Sci. U.S.A.">
        <title>Genome sequence of the deep-sea gamma-proteobacterium Idiomarina loihiensis reveals amino acid fermentation as a source of carbon and energy.</title>
        <authorList>
            <person name="Hou S."/>
            <person name="Saw J.H."/>
            <person name="Lee K.S."/>
            <person name="Freitas T.A."/>
            <person name="Belisle C."/>
            <person name="Kawarabayasi Y."/>
            <person name="Donachie S.P."/>
            <person name="Pikina A."/>
            <person name="Galperin M.Y."/>
            <person name="Koonin E.V."/>
            <person name="Makarova K.S."/>
            <person name="Omelchenko M.V."/>
            <person name="Sorokin A."/>
            <person name="Wolf Y.I."/>
            <person name="Li Q.X."/>
            <person name="Keum Y.S."/>
            <person name="Campbell S."/>
            <person name="Denery J."/>
            <person name="Aizawa S."/>
            <person name="Shibata S."/>
            <person name="Malahoff A."/>
            <person name="Alam M."/>
        </authorList>
    </citation>
    <scope>NUCLEOTIDE SEQUENCE [LARGE SCALE GENOMIC DNA]</scope>
    <source>
        <strain evidence="2">ATCC BAA-735 / DSM 15497 / L2-TR</strain>
    </source>
</reference>
<name>Q5R099_IDILO</name>
<dbReference type="OrthoDB" id="6121397at2"/>
<evidence type="ECO:0000313" key="2">
    <source>
        <dbReference type="Proteomes" id="UP000001171"/>
    </source>
</evidence>
<accession>Q5R099</accession>